<dbReference type="Pfam" id="PF01170">
    <property type="entry name" value="UPF0020"/>
    <property type="match status" value="1"/>
</dbReference>
<dbReference type="InterPro" id="IPR002052">
    <property type="entry name" value="DNA_methylase_N6_adenine_CS"/>
</dbReference>
<dbReference type="Gene3D" id="3.30.2130.30">
    <property type="match status" value="1"/>
</dbReference>
<dbReference type="InterPro" id="IPR004114">
    <property type="entry name" value="THUMP_dom"/>
</dbReference>
<gene>
    <name evidence="5" type="ORF">N44_03787</name>
</gene>
<evidence type="ECO:0000256" key="3">
    <source>
        <dbReference type="PROSITE-ProRule" id="PRU00529"/>
    </source>
</evidence>
<dbReference type="InterPro" id="IPR029063">
    <property type="entry name" value="SAM-dependent_MTases_sf"/>
</dbReference>
<dbReference type="InterPro" id="IPR053943">
    <property type="entry name" value="RlmKL-like_Mtase_CS"/>
</dbReference>
<dbReference type="CDD" id="cd11715">
    <property type="entry name" value="THUMP_AdoMetMT"/>
    <property type="match status" value="1"/>
</dbReference>
<reference evidence="6" key="1">
    <citation type="journal article" date="2015" name="Genome">
        <title>Whole Genome Sequence of the Non-Microcystin-Producing Microcystis aeruginosa Strain NIES-44.</title>
        <authorList>
            <person name="Okano K."/>
            <person name="Miyata N."/>
            <person name="Ozaki Y."/>
        </authorList>
    </citation>
    <scope>NUCLEOTIDE SEQUENCE [LARGE SCALE GENOMIC DNA]</scope>
    <source>
        <strain evidence="6">NIES-44</strain>
    </source>
</reference>
<dbReference type="SMART" id="SM00981">
    <property type="entry name" value="THUMP"/>
    <property type="match status" value="1"/>
</dbReference>
<dbReference type="PROSITE" id="PS51165">
    <property type="entry name" value="THUMP"/>
    <property type="match status" value="1"/>
</dbReference>
<sequence>MTRSYFATTARGLEEIAARELEFLGAKEVKPVFTGVHFQGDLALLYRVNLWSRIIFRVLVPIAEIPCGDGKELYDGIQAIDWRDYLSSEETLAVQCTGTNDRLNHTHYTALSIKNAIIDQQRQQGNPRSFVDTENPDLQINAHIEKNRCVLSLDSSGHSLHRRGYHRAMGVAPLKESLAAALVELSAWQDDMALLDPFCGSGTIVIEATLKALNIAPGLSRSQFGFQKWPDYQPDLWQSLLKEAKEKQKFQLNAPIYASDADYEVLHQAEDNAYFCQVQDHINFSLQSITDLEPTSDRGIILCNPPYGKRLGNTEELGALYKSFGDVLKQRFKGWTAYILSGNKELTKQIGLRSSRRTPLYNGSLPCTLLKYELY</sequence>
<organism evidence="5 6">
    <name type="scientific">Microcystis aeruginosa NIES-44</name>
    <dbReference type="NCBI Taxonomy" id="449439"/>
    <lineage>
        <taxon>Bacteria</taxon>
        <taxon>Bacillati</taxon>
        <taxon>Cyanobacteriota</taxon>
        <taxon>Cyanophyceae</taxon>
        <taxon>Oscillatoriophycideae</taxon>
        <taxon>Chroococcales</taxon>
        <taxon>Microcystaceae</taxon>
        <taxon>Microcystis</taxon>
    </lineage>
</organism>
<comment type="caution">
    <text evidence="5">The sequence shown here is derived from an EMBL/GenBank/DDBJ whole genome shotgun (WGS) entry which is preliminary data.</text>
</comment>
<dbReference type="Gene3D" id="3.40.50.150">
    <property type="entry name" value="Vaccinia Virus protein VP39"/>
    <property type="match status" value="1"/>
</dbReference>
<dbReference type="Pfam" id="PF22020">
    <property type="entry name" value="RlmL_1st"/>
    <property type="match status" value="1"/>
</dbReference>
<dbReference type="PANTHER" id="PTHR47313">
    <property type="entry name" value="RIBOSOMAL RNA LARGE SUBUNIT METHYLTRANSFERASE K/L"/>
    <property type="match status" value="1"/>
</dbReference>
<dbReference type="PROSITE" id="PS00092">
    <property type="entry name" value="N6_MTASE"/>
    <property type="match status" value="1"/>
</dbReference>
<dbReference type="GO" id="GO:0003723">
    <property type="term" value="F:RNA binding"/>
    <property type="evidence" value="ECO:0007669"/>
    <property type="project" value="UniProtKB-UniRule"/>
</dbReference>
<evidence type="ECO:0000313" key="6">
    <source>
        <dbReference type="Proteomes" id="UP000030321"/>
    </source>
</evidence>
<dbReference type="PANTHER" id="PTHR47313:SF1">
    <property type="entry name" value="RIBOSOMAL RNA LARGE SUBUNIT METHYLTRANSFERASE K_L"/>
    <property type="match status" value="1"/>
</dbReference>
<evidence type="ECO:0000313" key="5">
    <source>
        <dbReference type="EMBL" id="GAL94932.1"/>
    </source>
</evidence>
<dbReference type="GO" id="GO:0008990">
    <property type="term" value="F:rRNA (guanine-N2-)-methyltransferase activity"/>
    <property type="evidence" value="ECO:0007669"/>
    <property type="project" value="TreeGrafter"/>
</dbReference>
<dbReference type="SUPFAM" id="SSF53335">
    <property type="entry name" value="S-adenosyl-L-methionine-dependent methyltransferases"/>
    <property type="match status" value="1"/>
</dbReference>
<keyword evidence="1 5" id="KW-0489">Methyltransferase</keyword>
<accession>A0A0A1VYT3</accession>
<evidence type="ECO:0000256" key="1">
    <source>
        <dbReference type="ARBA" id="ARBA00022603"/>
    </source>
</evidence>
<dbReference type="Proteomes" id="UP000030321">
    <property type="component" value="Unassembled WGS sequence"/>
</dbReference>
<dbReference type="GO" id="GO:0070043">
    <property type="term" value="F:rRNA (guanine-N7-)-methyltransferase activity"/>
    <property type="evidence" value="ECO:0007669"/>
    <property type="project" value="TreeGrafter"/>
</dbReference>
<feature type="domain" description="THUMP" evidence="4">
    <location>
        <begin position="44"/>
        <end position="155"/>
    </location>
</feature>
<dbReference type="RefSeq" id="WP_045361136.1">
    <property type="nucleotide sequence ID" value="NZ_BBPA01000066.1"/>
</dbReference>
<evidence type="ECO:0000256" key="2">
    <source>
        <dbReference type="ARBA" id="ARBA00022679"/>
    </source>
</evidence>
<dbReference type="PROSITE" id="PS01261">
    <property type="entry name" value="UPF0020"/>
    <property type="match status" value="1"/>
</dbReference>
<dbReference type="InterPro" id="IPR000241">
    <property type="entry name" value="RlmKL-like_Mtase"/>
</dbReference>
<dbReference type="AlphaFoldDB" id="A0A0A1VYT3"/>
<proteinExistence type="predicted"/>
<dbReference type="InterPro" id="IPR054170">
    <property type="entry name" value="RlmL_1st"/>
</dbReference>
<dbReference type="Pfam" id="PF02926">
    <property type="entry name" value="THUMP"/>
    <property type="match status" value="1"/>
</dbReference>
<dbReference type="EMBL" id="BBPA01000066">
    <property type="protein sequence ID" value="GAL94932.1"/>
    <property type="molecule type" value="Genomic_DNA"/>
</dbReference>
<name>A0A0A1VYT3_MICAE</name>
<evidence type="ECO:0000259" key="4">
    <source>
        <dbReference type="PROSITE" id="PS51165"/>
    </source>
</evidence>
<protein>
    <submittedName>
        <fullName evidence="5">Putative RNA methylase:THUMP</fullName>
    </submittedName>
</protein>
<keyword evidence="2" id="KW-0808">Transferase</keyword>
<keyword evidence="3" id="KW-0694">RNA-binding</keyword>